<protein>
    <submittedName>
        <fullName evidence="1">Uncharacterized protein</fullName>
    </submittedName>
</protein>
<reference evidence="1" key="1">
    <citation type="submission" date="2023-04" db="EMBL/GenBank/DDBJ databases">
        <title>Draft Genome sequencing of Naganishia species isolated from polar environments using Oxford Nanopore Technology.</title>
        <authorList>
            <person name="Leo P."/>
            <person name="Venkateswaran K."/>
        </authorList>
    </citation>
    <scope>NUCLEOTIDE SEQUENCE</scope>
    <source>
        <strain evidence="1">MNA-CCFEE 5423</strain>
    </source>
</reference>
<dbReference type="EMBL" id="JASBWT010000008">
    <property type="protein sequence ID" value="KAJ9102403.1"/>
    <property type="molecule type" value="Genomic_DNA"/>
</dbReference>
<evidence type="ECO:0000313" key="2">
    <source>
        <dbReference type="Proteomes" id="UP001227268"/>
    </source>
</evidence>
<sequence length="464" mass="51720">MSAAPLTTAVAAATTPSARPVLEHLNSAASSTALTSNDVPSVFETLASDELRELVQPAFRYVLAFFAQRYPRYLLRLINRHEEVYAGFLLLVEGYHLQRHNSTFTDNFYGLKFRSVEPHLTARQAASKLAVPRPAQYQLSRRQKISTLACIVGIPYVRSKLQDLYERLGGGLDAEMVEMNSAGDRDNVYRITPRKRLSIMLARTFKRLYPYLNLAYELMTVGYDISFAFGRTKWWRWWMRLIGMQVVRAGSVDELSGGFGLNAWLVLLPLLRPIAKLFAIPISLLTSINPLATILLALKFLQWWYSPASPRLSAIRGAEERSKVIVKPPMMIPPSQKGRSAVNLERENEEDDGQITNSDADADDDSDSDSDNEGSGDSDSSTPGIIGDATPGTPPLDLHDSNLQYRPQTYGSCVICNNEWANPTITPTGYMGCYLCLYGTVEKHGTCPVTGVQMRVDELRKVLV</sequence>
<dbReference type="Proteomes" id="UP001227268">
    <property type="component" value="Unassembled WGS sequence"/>
</dbReference>
<comment type="caution">
    <text evidence="1">The sequence shown here is derived from an EMBL/GenBank/DDBJ whole genome shotgun (WGS) entry which is preliminary data.</text>
</comment>
<gene>
    <name evidence="1" type="ORF">QFC21_002803</name>
</gene>
<name>A0ACC2VT80_9TREE</name>
<proteinExistence type="predicted"/>
<evidence type="ECO:0000313" key="1">
    <source>
        <dbReference type="EMBL" id="KAJ9102403.1"/>
    </source>
</evidence>
<organism evidence="1 2">
    <name type="scientific">Naganishia friedmannii</name>
    <dbReference type="NCBI Taxonomy" id="89922"/>
    <lineage>
        <taxon>Eukaryota</taxon>
        <taxon>Fungi</taxon>
        <taxon>Dikarya</taxon>
        <taxon>Basidiomycota</taxon>
        <taxon>Agaricomycotina</taxon>
        <taxon>Tremellomycetes</taxon>
        <taxon>Filobasidiales</taxon>
        <taxon>Filobasidiaceae</taxon>
        <taxon>Naganishia</taxon>
    </lineage>
</organism>
<keyword evidence="2" id="KW-1185">Reference proteome</keyword>
<accession>A0ACC2VT80</accession>